<evidence type="ECO:0000313" key="3">
    <source>
        <dbReference type="Proteomes" id="UP000075411"/>
    </source>
</evidence>
<evidence type="ECO:0000256" key="1">
    <source>
        <dbReference type="SAM" id="MobiDB-lite"/>
    </source>
</evidence>
<gene>
    <name evidence="2" type="ORF">AD947_04190</name>
</gene>
<proteinExistence type="predicted"/>
<feature type="region of interest" description="Disordered" evidence="1">
    <location>
        <begin position="38"/>
        <end position="81"/>
    </location>
</feature>
<name>A0A149U1V5_9PROT</name>
<evidence type="ECO:0000313" key="2">
    <source>
        <dbReference type="EMBL" id="KXV59337.1"/>
    </source>
</evidence>
<dbReference type="PATRIC" id="fig|104102.12.peg.485"/>
<accession>A0A149U1V5</accession>
<dbReference type="EMBL" id="LHZT01000106">
    <property type="protein sequence ID" value="KXV59337.1"/>
    <property type="molecule type" value="Genomic_DNA"/>
</dbReference>
<protein>
    <submittedName>
        <fullName evidence="2">Uncharacterized protein</fullName>
    </submittedName>
</protein>
<feature type="compositionally biased region" description="Basic residues" evidence="1">
    <location>
        <begin position="60"/>
        <end position="77"/>
    </location>
</feature>
<dbReference type="AlphaFoldDB" id="A0A149U1V5"/>
<dbReference type="Proteomes" id="UP000075411">
    <property type="component" value="Unassembled WGS sequence"/>
</dbReference>
<organism evidence="2 3">
    <name type="scientific">Acetobacter tropicalis</name>
    <dbReference type="NCBI Taxonomy" id="104102"/>
    <lineage>
        <taxon>Bacteria</taxon>
        <taxon>Pseudomonadati</taxon>
        <taxon>Pseudomonadota</taxon>
        <taxon>Alphaproteobacteria</taxon>
        <taxon>Acetobacterales</taxon>
        <taxon>Acetobacteraceae</taxon>
        <taxon>Acetobacter</taxon>
    </lineage>
</organism>
<comment type="caution">
    <text evidence="2">The sequence shown here is derived from an EMBL/GenBank/DDBJ whole genome shotgun (WGS) entry which is preliminary data.</text>
</comment>
<feature type="compositionally biased region" description="Basic and acidic residues" evidence="1">
    <location>
        <begin position="41"/>
        <end position="55"/>
    </location>
</feature>
<reference evidence="2 3" key="1">
    <citation type="submission" date="2015-06" db="EMBL/GenBank/DDBJ databases">
        <title>Improved classification and identification of acetic acid bacteria using matrix-assisted laser desorption/ionization time-of-flight mass spectrometry; Gluconobacter nephelii and Gluconobacter uchimurae are later heterotypic synonyms of Gluconobacter japonicus and Gluconobacter oxydans, respectively.</title>
        <authorList>
            <person name="Li L."/>
            <person name="Cleenwerck I."/>
            <person name="De Vuyst L."/>
            <person name="Vandamme P."/>
        </authorList>
    </citation>
    <scope>NUCLEOTIDE SEQUENCE [LARGE SCALE GENOMIC DNA]</scope>
    <source>
        <strain evidence="2 3">LMG 1663</strain>
    </source>
</reference>
<sequence>MTFLQMRFRFLQKKKFAKPGPRMEAFLSRYQISFHVAQDNPKARKNDPTSLRKTDVNMPVRRHRQPGSRKGNKRPPALRKGGIFYTPLATSSFHAAPDQCPTPA</sequence>